<evidence type="ECO:0000259" key="3">
    <source>
        <dbReference type="Pfam" id="PF13086"/>
    </source>
</evidence>
<feature type="compositionally biased region" description="Polar residues" evidence="2">
    <location>
        <begin position="1105"/>
        <end position="1118"/>
    </location>
</feature>
<gene>
    <name evidence="6" type="ORF">SBOR_8384</name>
</gene>
<dbReference type="Pfam" id="PF25396">
    <property type="entry name" value="ZNFX1"/>
    <property type="match status" value="1"/>
</dbReference>
<dbReference type="GO" id="GO:0031048">
    <property type="term" value="P:regulatory ncRNA-mediated heterochromatin formation"/>
    <property type="evidence" value="ECO:0007669"/>
    <property type="project" value="TreeGrafter"/>
</dbReference>
<keyword evidence="1" id="KW-0547">Nucleotide-binding</keyword>
<dbReference type="PANTHER" id="PTHR10887:SF341">
    <property type="entry name" value="NFX1-TYPE ZINC FINGER-CONTAINING PROTEIN 1"/>
    <property type="match status" value="1"/>
</dbReference>
<dbReference type="Proteomes" id="UP000019487">
    <property type="component" value="Unassembled WGS sequence"/>
</dbReference>
<keyword evidence="1" id="KW-0347">Helicase</keyword>
<dbReference type="Pfam" id="PF13087">
    <property type="entry name" value="AAA_12"/>
    <property type="match status" value="1"/>
</dbReference>
<evidence type="ECO:0000259" key="4">
    <source>
        <dbReference type="Pfam" id="PF13087"/>
    </source>
</evidence>
<evidence type="ECO:0000259" key="5">
    <source>
        <dbReference type="Pfam" id="PF25396"/>
    </source>
</evidence>
<feature type="domain" description="DNA2/NAM7 helicase-like C-terminal" evidence="4">
    <location>
        <begin position="708"/>
        <end position="905"/>
    </location>
</feature>
<feature type="compositionally biased region" description="Polar residues" evidence="2">
    <location>
        <begin position="1036"/>
        <end position="1055"/>
    </location>
</feature>
<feature type="domain" description="ZNFX1" evidence="5">
    <location>
        <begin position="118"/>
        <end position="227"/>
    </location>
</feature>
<keyword evidence="1" id="KW-0378">Hydrolase</keyword>
<keyword evidence="1" id="KW-0067">ATP-binding</keyword>
<name>W9C662_SCLBF</name>
<feature type="compositionally biased region" description="Polar residues" evidence="2">
    <location>
        <begin position="1076"/>
        <end position="1096"/>
    </location>
</feature>
<reference evidence="6 7" key="1">
    <citation type="journal article" date="2014" name="Genome Announc.">
        <title>Draft genome sequence of Sclerotinia borealis, a psychrophilic plant pathogenic fungus.</title>
        <authorList>
            <person name="Mardanov A.V."/>
            <person name="Beletsky A.V."/>
            <person name="Kadnikov V.V."/>
            <person name="Ignatov A.N."/>
            <person name="Ravin N.V."/>
        </authorList>
    </citation>
    <scope>NUCLEOTIDE SEQUENCE [LARGE SCALE GENOMIC DNA]</scope>
    <source>
        <strain evidence="7">F-4157</strain>
    </source>
</reference>
<dbReference type="FunFam" id="3.40.50.300:FF:002468">
    <property type="entry name" value="Suppressor of ascus dominance 3"/>
    <property type="match status" value="1"/>
</dbReference>
<dbReference type="GO" id="GO:0004386">
    <property type="term" value="F:helicase activity"/>
    <property type="evidence" value="ECO:0007669"/>
    <property type="project" value="InterPro"/>
</dbReference>
<dbReference type="InterPro" id="IPR057373">
    <property type="entry name" value="ZNFX1"/>
</dbReference>
<dbReference type="PANTHER" id="PTHR10887">
    <property type="entry name" value="DNA2/NAM7 HELICASE FAMILY"/>
    <property type="match status" value="1"/>
</dbReference>
<dbReference type="InterPro" id="IPR041679">
    <property type="entry name" value="DNA2/NAM7-like_C"/>
</dbReference>
<keyword evidence="7" id="KW-1185">Reference proteome</keyword>
<dbReference type="AlphaFoldDB" id="W9C662"/>
<feature type="compositionally biased region" description="Basic and acidic residues" evidence="2">
    <location>
        <begin position="1135"/>
        <end position="1162"/>
    </location>
</feature>
<dbReference type="Pfam" id="PF13086">
    <property type="entry name" value="AAA_11"/>
    <property type="match status" value="1"/>
</dbReference>
<evidence type="ECO:0000313" key="6">
    <source>
        <dbReference type="EMBL" id="ESZ91238.1"/>
    </source>
</evidence>
<comment type="caution">
    <text evidence="6">The sequence shown here is derived from an EMBL/GenBank/DDBJ whole genome shotgun (WGS) entry which is preliminary data.</text>
</comment>
<dbReference type="HOGENOM" id="CLU_001066_2_1_1"/>
<dbReference type="GO" id="GO:0031380">
    <property type="term" value="C:nuclear RNA-directed RNA polymerase complex"/>
    <property type="evidence" value="ECO:0007669"/>
    <property type="project" value="TreeGrafter"/>
</dbReference>
<proteinExistence type="predicted"/>
<accession>W9C662</accession>
<sequence length="1232" mass="139293">MVYNKSLANRELREHVQKTYARINFREPWRNLPEVPTSDEILQDVSWQDTKAPEQPLDYQKLVEPKDFDPRLPHNNIDGAWGSKEEYLGFHYRILREDAVAPLRQSVANFKRNDQMGDTENTTIYTDVHLVGLQLSPLGPAFRIEFSSDRAGKRIRWEQSSRLTPGSLVCLSPTNDMFRSVCKVGTVAARPIEGGLDLDPPQVDIFFGDDDDIILNPVESYIMIQSRLGFFEAYRHVLVALQKLTTEESPYIEKYLIQMDQNILTPNHLKERPYLDLRSIALSSGDLLSGLTDEEEEDLCHVDVLKGFPALPKSGMDESQLAACRRMLTQSLAIVQGPPGTGKTFTSVQALKVMLSNRRDGPIIVAAQTNHALDQLLTHIAGFEDKFVRLGGRCDKGNSTILARTLYELRQTTKDLKASHFSGVKAAFRAHDIAIQSIEELLFPITQGDLLSGRILLECGIMSQEHYDSFFEPGWSSAADMEDDAADPLSSWLGSGQIVRMPRTPVINKNLEIEDPDQEFEQLQEVEVEVQSKDDKESLSGTWVPLRRSFTGKIVNRRVTGKNDPKNILVRHGSLFDIPEKYRGAVYCHWEKLYYDQLTRKLIDKLAQYQISMNRLKMSKWERDVEFIDHIDTRVIGCTTTGLSKYRGLLSALNPSVLLIEEAAETLEANVTASIIPSLEQVILVGDHRQLTANTTLDRFMSHPYYMSISLFERLVNNGMGFTMLNQQRRMISEVRELLCIESKKPNDSNPFYVNLQDHSSVLDRVNHRPPVPGMAVDSYFFAHGWQEGRDVNMSCFNALEAAMVAEFFNYLVINGVKPENITVLTYYNGQRKLLLKELNRCVTSIATPYFKVSTVDAYQGEENEVILLSLVRGNNNDSVGFLRSKNRVVVALSRAQRGLYIFGNGLTVAGQEGDGGSRKLLWLTILLHMLDKKRYGHRLPIVCSKHQNLTLVSEPGDWGCLSGGCDVTCGGMLPCGHLCPYNCHPTGHDRIVCKEPCGNILICGHGCSANCGELCRCDECRTLASLQELELESRSTQLASDGRNEQNPWNNTLLRQRERSPEKSFSESSSRQMKQKQLSPHKSGQSNGRSNSYTRRSSERFEQLSDNTPYTFASSPQPRELSPEKGRKAWKTWDPIRSDKDINQERLEREERENENKPKPEDLVIEQTHKPVQIVNGKRIVGPKERTVIPRVVSSNEITSRVVSNNEVVPNDLGGALISFNDDEMNFLENL</sequence>
<dbReference type="CDD" id="cd06008">
    <property type="entry name" value="NF-X1-zinc-finger"/>
    <property type="match status" value="1"/>
</dbReference>
<dbReference type="InterPro" id="IPR045055">
    <property type="entry name" value="DNA2/NAM7-like"/>
</dbReference>
<dbReference type="Gene3D" id="3.40.50.300">
    <property type="entry name" value="P-loop containing nucleotide triphosphate hydrolases"/>
    <property type="match status" value="3"/>
</dbReference>
<dbReference type="SUPFAM" id="SSF52540">
    <property type="entry name" value="P-loop containing nucleoside triphosphate hydrolases"/>
    <property type="match status" value="1"/>
</dbReference>
<evidence type="ECO:0000313" key="7">
    <source>
        <dbReference type="Proteomes" id="UP000019487"/>
    </source>
</evidence>
<evidence type="ECO:0008006" key="8">
    <source>
        <dbReference type="Google" id="ProtNLM"/>
    </source>
</evidence>
<feature type="region of interest" description="Disordered" evidence="2">
    <location>
        <begin position="1036"/>
        <end position="1162"/>
    </location>
</feature>
<protein>
    <recommendedName>
        <fullName evidence="8">Helicase required for RNAi-mediated heterochromatin assembly 1</fullName>
    </recommendedName>
</protein>
<dbReference type="InterPro" id="IPR041677">
    <property type="entry name" value="DNA2/NAM7_AAA_11"/>
</dbReference>
<evidence type="ECO:0000256" key="2">
    <source>
        <dbReference type="SAM" id="MobiDB-lite"/>
    </source>
</evidence>
<feature type="domain" description="DNA2/NAM7 helicase helicase" evidence="3">
    <location>
        <begin position="316"/>
        <end position="693"/>
    </location>
</feature>
<organism evidence="6 7">
    <name type="scientific">Sclerotinia borealis (strain F-4128)</name>
    <dbReference type="NCBI Taxonomy" id="1432307"/>
    <lineage>
        <taxon>Eukaryota</taxon>
        <taxon>Fungi</taxon>
        <taxon>Dikarya</taxon>
        <taxon>Ascomycota</taxon>
        <taxon>Pezizomycotina</taxon>
        <taxon>Leotiomycetes</taxon>
        <taxon>Helotiales</taxon>
        <taxon>Sclerotiniaceae</taxon>
        <taxon>Sclerotinia</taxon>
    </lineage>
</organism>
<evidence type="ECO:0000256" key="1">
    <source>
        <dbReference type="ARBA" id="ARBA00022806"/>
    </source>
</evidence>
<dbReference type="STRING" id="1432307.W9C662"/>
<dbReference type="EMBL" id="AYSA01000525">
    <property type="protein sequence ID" value="ESZ91238.1"/>
    <property type="molecule type" value="Genomic_DNA"/>
</dbReference>
<dbReference type="OrthoDB" id="409395at2759"/>
<dbReference type="CDD" id="cd18808">
    <property type="entry name" value="SF1_C_Upf1"/>
    <property type="match status" value="1"/>
</dbReference>
<dbReference type="InterPro" id="IPR027417">
    <property type="entry name" value="P-loop_NTPase"/>
</dbReference>
<feature type="compositionally biased region" description="Basic and acidic residues" evidence="2">
    <location>
        <begin position="1056"/>
        <end position="1066"/>
    </location>
</feature>
<dbReference type="InterPro" id="IPR047187">
    <property type="entry name" value="SF1_C_Upf1"/>
</dbReference>